<evidence type="ECO:0000313" key="2">
    <source>
        <dbReference type="EMBL" id="RDW84145.1"/>
    </source>
</evidence>
<dbReference type="RefSeq" id="XP_026605483.1">
    <property type="nucleotide sequence ID" value="XM_026746487.1"/>
</dbReference>
<evidence type="ECO:0000313" key="3">
    <source>
        <dbReference type="Proteomes" id="UP000256690"/>
    </source>
</evidence>
<name>A0A3D8SCS4_9EURO</name>
<keyword evidence="3" id="KW-1185">Reference proteome</keyword>
<comment type="caution">
    <text evidence="2">The sequence shown here is derived from an EMBL/GenBank/DDBJ whole genome shotgun (WGS) entry which is preliminary data.</text>
</comment>
<dbReference type="Proteomes" id="UP000256690">
    <property type="component" value="Unassembled WGS sequence"/>
</dbReference>
<dbReference type="STRING" id="1810919.A0A3D8SCS4"/>
<gene>
    <name evidence="2" type="ORF">DSM5745_04471</name>
</gene>
<dbReference type="EMBL" id="PVWQ01000004">
    <property type="protein sequence ID" value="RDW84145.1"/>
    <property type="molecule type" value="Genomic_DNA"/>
</dbReference>
<protein>
    <submittedName>
        <fullName evidence="2">Uncharacterized protein</fullName>
    </submittedName>
</protein>
<reference evidence="2 3" key="1">
    <citation type="journal article" date="2018" name="IMA Fungus">
        <title>IMA Genome-F 9: Draft genome sequence of Annulohypoxylon stygium, Aspergillus mulundensis, Berkeleyomyces basicola (syn. Thielaviopsis basicola), Ceratocystis smalleyi, two Cercospora beticola strains, Coleophoma cylindrospora, Fusarium fracticaudum, Phialophora cf. hyalina, and Morchella septimelata.</title>
        <authorList>
            <person name="Wingfield B.D."/>
            <person name="Bills G.F."/>
            <person name="Dong Y."/>
            <person name="Huang W."/>
            <person name="Nel W.J."/>
            <person name="Swalarsk-Parry B.S."/>
            <person name="Vaghefi N."/>
            <person name="Wilken P.M."/>
            <person name="An Z."/>
            <person name="de Beer Z.W."/>
            <person name="De Vos L."/>
            <person name="Chen L."/>
            <person name="Duong T.A."/>
            <person name="Gao Y."/>
            <person name="Hammerbacher A."/>
            <person name="Kikkert J.R."/>
            <person name="Li Y."/>
            <person name="Li H."/>
            <person name="Li K."/>
            <person name="Li Q."/>
            <person name="Liu X."/>
            <person name="Ma X."/>
            <person name="Naidoo K."/>
            <person name="Pethybridge S.J."/>
            <person name="Sun J."/>
            <person name="Steenkamp E.T."/>
            <person name="van der Nest M.A."/>
            <person name="van Wyk S."/>
            <person name="Wingfield M.J."/>
            <person name="Xiong C."/>
            <person name="Yue Q."/>
            <person name="Zhang X."/>
        </authorList>
    </citation>
    <scope>NUCLEOTIDE SEQUENCE [LARGE SCALE GENOMIC DNA]</scope>
    <source>
        <strain evidence="2 3">DSM 5745</strain>
    </source>
</reference>
<evidence type="ECO:0000256" key="1">
    <source>
        <dbReference type="SAM" id="MobiDB-lite"/>
    </source>
</evidence>
<organism evidence="2 3">
    <name type="scientific">Aspergillus mulundensis</name>
    <dbReference type="NCBI Taxonomy" id="1810919"/>
    <lineage>
        <taxon>Eukaryota</taxon>
        <taxon>Fungi</taxon>
        <taxon>Dikarya</taxon>
        <taxon>Ascomycota</taxon>
        <taxon>Pezizomycotina</taxon>
        <taxon>Eurotiomycetes</taxon>
        <taxon>Eurotiomycetidae</taxon>
        <taxon>Eurotiales</taxon>
        <taxon>Aspergillaceae</taxon>
        <taxon>Aspergillus</taxon>
        <taxon>Aspergillus subgen. Nidulantes</taxon>
    </lineage>
</organism>
<accession>A0A3D8SCS4</accession>
<sequence>MAINLSLPSTIELWKKRVEELGIQNLSLHTSKHTSASGIQERQYLLMRVLWIEVKGKAFDWDLSGLKEWQEEADDRLSKYNSWRTYRESLRSPQIPESSFAVAQLCQRQAEGIRSEDMRPSVAVTPVKHRYNTRLNPTDPEFAKGQPPLKGFRERLQDMKISATTPQTPTGKLLEDEYDDGPPDTEPSPYTVVSPGEPELQSLMWPPTKDEQIVNAALVNYLIALTVHTGLPLEWSFHRIALKADFEHTSYEARTDGYLEVVSGSMSSNNEEKRVRALIEVKAARRYKKPNPICMQEAAQAVAWLKSYPDHGGLLNTRGRRIHVSQDRHEIFIIVAEYDEAYLAFLRDEKESPDAFMRMRQYGPWNTLDRTDMERVTPILLAIALRANADCQAEFFSTDSTLE</sequence>
<dbReference type="GeneID" id="38114841"/>
<feature type="region of interest" description="Disordered" evidence="1">
    <location>
        <begin position="162"/>
        <end position="191"/>
    </location>
</feature>
<dbReference type="OrthoDB" id="3508621at2759"/>
<proteinExistence type="predicted"/>
<dbReference type="AlphaFoldDB" id="A0A3D8SCS4"/>